<sequence length="195" mass="22321">MSTQTALKDAIVKDHREIFLYYDQYQKADGDTEAQARWARQLTWEVARHSVGEEIVVYPLLEKHLGQRGVQLADHDRADHQTVKEYLSHLESLKPGTAEYDQTLRTVMTNLREHIESEEKTDLPLLEEKLTQGDSQHAANQFARTKKFVPTRAHPMAPSKPPFETLVGFMTAPLDKLKDHLASFPTDEMKRDAGI</sequence>
<proteinExistence type="predicted"/>
<reference evidence="2" key="1">
    <citation type="submission" date="2011-04" db="EMBL/GenBank/DDBJ databases">
        <title>Evolution of plant cell wall degrading machinery underlies the functional diversity of forest fungi.</title>
        <authorList>
            <consortium name="US DOE Joint Genome Institute (JGI-PGF)"/>
            <person name="Eastwood D.C."/>
            <person name="Floudas D."/>
            <person name="Binder M."/>
            <person name="Majcherczyk A."/>
            <person name="Schneider P."/>
            <person name="Aerts A."/>
            <person name="Asiegbu F.O."/>
            <person name="Baker S.E."/>
            <person name="Barry K."/>
            <person name="Bendiksby M."/>
            <person name="Blumentritt M."/>
            <person name="Coutinho P.M."/>
            <person name="Cullen D."/>
            <person name="Cullen D."/>
            <person name="Gathman A."/>
            <person name="Goodell B."/>
            <person name="Henrissat B."/>
            <person name="Ihrmark K."/>
            <person name="Kauserud H."/>
            <person name="Kohler A."/>
            <person name="LaButti K."/>
            <person name="Lapidus A."/>
            <person name="Lavin J.L."/>
            <person name="Lee Y.-H."/>
            <person name="Lindquist E."/>
            <person name="Lilly W."/>
            <person name="Lucas S."/>
            <person name="Morin E."/>
            <person name="Murat C."/>
            <person name="Oguiza J.A."/>
            <person name="Park J."/>
            <person name="Pisabarro A.G."/>
            <person name="Riley R."/>
            <person name="Rosling A."/>
            <person name="Salamov A."/>
            <person name="Schmidt O."/>
            <person name="Schmutz J."/>
            <person name="Skrede I."/>
            <person name="Stenlid J."/>
            <person name="Wiebenga A."/>
            <person name="Xie X."/>
            <person name="Kues U."/>
            <person name="Hibbett D.S."/>
            <person name="Hoffmeister D."/>
            <person name="Hogberg N."/>
            <person name="Martin F."/>
            <person name="Grigoriev I.V."/>
            <person name="Watkinson S.C."/>
        </authorList>
    </citation>
    <scope>NUCLEOTIDE SEQUENCE</scope>
    <source>
        <strain evidence="2">S7.9</strain>
    </source>
</reference>
<dbReference type="OrthoDB" id="9983919at2759"/>
<evidence type="ECO:0000313" key="2">
    <source>
        <dbReference type="EMBL" id="EGO23978.1"/>
    </source>
</evidence>
<dbReference type="PANTHER" id="PTHR35585:SF1">
    <property type="entry name" value="HHE DOMAIN PROTEIN (AFU_ORTHOLOGUE AFUA_4G00730)"/>
    <property type="match status" value="1"/>
</dbReference>
<organism>
    <name type="scientific">Serpula lacrymans var. lacrymans (strain S7.9)</name>
    <name type="common">Dry rot fungus</name>
    <dbReference type="NCBI Taxonomy" id="578457"/>
    <lineage>
        <taxon>Eukaryota</taxon>
        <taxon>Fungi</taxon>
        <taxon>Dikarya</taxon>
        <taxon>Basidiomycota</taxon>
        <taxon>Agaricomycotina</taxon>
        <taxon>Agaricomycetes</taxon>
        <taxon>Agaricomycetidae</taxon>
        <taxon>Boletales</taxon>
        <taxon>Coniophorineae</taxon>
        <taxon>Serpulaceae</taxon>
        <taxon>Serpula</taxon>
    </lineage>
</organism>
<feature type="domain" description="Hemerythrin-like" evidence="1">
    <location>
        <begin position="9"/>
        <end position="126"/>
    </location>
</feature>
<dbReference type="HOGENOM" id="CLU_079417_0_0_1"/>
<dbReference type="AlphaFoldDB" id="F8NZF8"/>
<accession>F8NZF8</accession>
<dbReference type="GeneID" id="18810368"/>
<dbReference type="KEGG" id="sla:SERLADRAFT_370816"/>
<dbReference type="Proteomes" id="UP000008064">
    <property type="component" value="Unassembled WGS sequence"/>
</dbReference>
<dbReference type="Gene3D" id="1.20.120.520">
    <property type="entry name" value="nmb1532 protein domain like"/>
    <property type="match status" value="1"/>
</dbReference>
<gene>
    <name evidence="2" type="ORF">SERLADRAFT_370816</name>
</gene>
<name>F8NZF8_SERL9</name>
<dbReference type="EMBL" id="GL945435">
    <property type="protein sequence ID" value="EGO23978.1"/>
    <property type="molecule type" value="Genomic_DNA"/>
</dbReference>
<dbReference type="PANTHER" id="PTHR35585">
    <property type="entry name" value="HHE DOMAIN PROTEIN (AFU_ORTHOLOGUE AFUA_4G00730)"/>
    <property type="match status" value="1"/>
</dbReference>
<evidence type="ECO:0000259" key="1">
    <source>
        <dbReference type="Pfam" id="PF01814"/>
    </source>
</evidence>
<protein>
    <recommendedName>
        <fullName evidence="1">Hemerythrin-like domain-containing protein</fullName>
    </recommendedName>
</protein>
<dbReference type="Pfam" id="PF01814">
    <property type="entry name" value="Hemerythrin"/>
    <property type="match status" value="1"/>
</dbReference>
<dbReference type="RefSeq" id="XP_007319740.1">
    <property type="nucleotide sequence ID" value="XM_007319678.1"/>
</dbReference>
<dbReference type="InterPro" id="IPR012312">
    <property type="entry name" value="Hemerythrin-like"/>
</dbReference>